<protein>
    <submittedName>
        <fullName evidence="1">Uncharacterized protein</fullName>
    </submittedName>
</protein>
<dbReference type="Proteomes" id="UP000236316">
    <property type="component" value="Segment"/>
</dbReference>
<name>A0A2I2L3D4_9VIRU</name>
<accession>A0A2I2L3D4</accession>
<gene>
    <name evidence="1" type="ORF">ORPV_144</name>
</gene>
<dbReference type="KEGG" id="vg:35381900"/>
<reference evidence="1" key="1">
    <citation type="submission" date="2017-08" db="EMBL/GenBank/DDBJ databases">
        <authorList>
            <consortium name="Urmite Genomes"/>
        </authorList>
    </citation>
    <scope>NUCLEOTIDE SEQUENCE [LARGE SCALE GENOMIC DNA]</scope>
    <source>
        <strain evidence="1">IHUMI-LCC2</strain>
    </source>
</reference>
<proteinExistence type="predicted"/>
<organism evidence="1">
    <name type="scientific">Orpheovirus IHUMI-LCC2</name>
    <dbReference type="NCBI Taxonomy" id="2023057"/>
    <lineage>
        <taxon>Viruses</taxon>
        <taxon>Varidnaviria</taxon>
        <taxon>Bamfordvirae</taxon>
        <taxon>Nucleocytoviricota</taxon>
        <taxon>Megaviricetes</taxon>
        <taxon>Pimascovirales</taxon>
        <taxon>Ocovirineae</taxon>
        <taxon>Orpheoviridae</taxon>
        <taxon>Alphaorpheovirus</taxon>
        <taxon>Alphaorpheovirus massiliense</taxon>
    </lineage>
</organism>
<dbReference type="EMBL" id="LT906555">
    <property type="protein sequence ID" value="SNW62048.1"/>
    <property type="molecule type" value="Genomic_DNA"/>
</dbReference>
<sequence>MDIIPPEIVYKVFSYANDIKTLKSFSTDIQLHNKFKGYIKYIYDPNIEYIDTNILCKYPDVYQCYNSIKICNLSDIFAVNSHPSLAIYQLYFDYDTEYKYFMIYQFLQLHSKNNLSNKCILIPYNDIEYIFMCGDILVIDADYGSPYDKDSILTIVVMLLKTNTYKNIYLSLHWYNIIFYDAPELFDIYHYMNDKNYTLNIISEIDISDKVYEPISSSFNNIKVYKNNISKTILKNITKIMKSENTMKDMISYFSQIN</sequence>
<evidence type="ECO:0000313" key="2">
    <source>
        <dbReference type="Proteomes" id="UP000236316"/>
    </source>
</evidence>
<dbReference type="GeneID" id="35381900"/>
<evidence type="ECO:0000313" key="1">
    <source>
        <dbReference type="EMBL" id="SNW62048.1"/>
    </source>
</evidence>
<keyword evidence="2" id="KW-1185">Reference proteome</keyword>
<dbReference type="RefSeq" id="YP_009448350.1">
    <property type="nucleotide sequence ID" value="NC_036594.1"/>
</dbReference>